<gene>
    <name evidence="1" type="ORF">MNBD_PLANCTO03-1852</name>
</gene>
<reference evidence="1" key="1">
    <citation type="submission" date="2018-06" db="EMBL/GenBank/DDBJ databases">
        <authorList>
            <person name="Zhirakovskaya E."/>
        </authorList>
    </citation>
    <scope>NUCLEOTIDE SEQUENCE</scope>
</reference>
<dbReference type="EMBL" id="UOGK01000168">
    <property type="protein sequence ID" value="VAX38907.1"/>
    <property type="molecule type" value="Genomic_DNA"/>
</dbReference>
<accession>A0A3B1E6N1</accession>
<organism evidence="1">
    <name type="scientific">hydrothermal vent metagenome</name>
    <dbReference type="NCBI Taxonomy" id="652676"/>
    <lineage>
        <taxon>unclassified sequences</taxon>
        <taxon>metagenomes</taxon>
        <taxon>ecological metagenomes</taxon>
    </lineage>
</organism>
<protein>
    <submittedName>
        <fullName evidence="1">Uncharacterized protein</fullName>
    </submittedName>
</protein>
<sequence>MAQRRHHYEQAFEAFLREERIPYVSVNEAKKALLPAGATLRLEPADPEAGPPARSLKNFDFVIYGSGCNLLAEIKGRKLAPRAATSSRARSTSPTSPPRRLESWVAAEDVRSMQAWQSLFGPEFRAVFIFLYWCDELPADGLFEEIIEHRGRWYALRAVSVEEYARVMRVRSPRWGTVHVDTASFARISHPFRGSLSAPGGTLAGGVGQPPPALEPIGA</sequence>
<dbReference type="NCBIfam" id="NF038001">
    <property type="entry name" value="HYExAFE"/>
    <property type="match status" value="1"/>
</dbReference>
<dbReference type="AlphaFoldDB" id="A0A3B1E6N1"/>
<dbReference type="InterPro" id="IPR049797">
    <property type="entry name" value="HYExAFE"/>
</dbReference>
<name>A0A3B1E6N1_9ZZZZ</name>
<proteinExistence type="predicted"/>
<evidence type="ECO:0000313" key="1">
    <source>
        <dbReference type="EMBL" id="VAX38907.1"/>
    </source>
</evidence>